<dbReference type="InterPro" id="IPR028846">
    <property type="entry name" value="Recoverin"/>
</dbReference>
<dbReference type="STRING" id="282301.A0A267EBN1"/>
<keyword evidence="2" id="KW-0677">Repeat</keyword>
<feature type="region of interest" description="Disordered" evidence="3">
    <location>
        <begin position="1"/>
        <end position="55"/>
    </location>
</feature>
<feature type="domain" description="EF-hand" evidence="4">
    <location>
        <begin position="181"/>
        <end position="216"/>
    </location>
</feature>
<keyword evidence="1" id="KW-0479">Metal-binding</keyword>
<name>A0A267EBN1_9PLAT</name>
<dbReference type="PANTHER" id="PTHR23055:SF167">
    <property type="entry name" value="EF-HAND DOMAIN-CONTAINING PROTEIN"/>
    <property type="match status" value="1"/>
</dbReference>
<evidence type="ECO:0000256" key="2">
    <source>
        <dbReference type="ARBA" id="ARBA00022737"/>
    </source>
</evidence>
<evidence type="ECO:0000313" key="6">
    <source>
        <dbReference type="Proteomes" id="UP000215902"/>
    </source>
</evidence>
<proteinExistence type="predicted"/>
<feature type="domain" description="EF-hand" evidence="4">
    <location>
        <begin position="135"/>
        <end position="170"/>
    </location>
</feature>
<dbReference type="AlphaFoldDB" id="A0A267EBN1"/>
<dbReference type="Pfam" id="PF13499">
    <property type="entry name" value="EF-hand_7"/>
    <property type="match status" value="1"/>
</dbReference>
<dbReference type="InterPro" id="IPR002048">
    <property type="entry name" value="EF_hand_dom"/>
</dbReference>
<dbReference type="GO" id="GO:0005509">
    <property type="term" value="F:calcium ion binding"/>
    <property type="evidence" value="ECO:0007669"/>
    <property type="project" value="InterPro"/>
</dbReference>
<dbReference type="SUPFAM" id="SSF47473">
    <property type="entry name" value="EF-hand"/>
    <property type="match status" value="1"/>
</dbReference>
<dbReference type="CDD" id="cd00051">
    <property type="entry name" value="EFh"/>
    <property type="match status" value="1"/>
</dbReference>
<keyword evidence="6" id="KW-1185">Reference proteome</keyword>
<sequence>MHITALHASKPSEPASSVMDEEAHQLEPVEPAGSGSQRQQKLPQHHYRPPPIKQLARQSRFSERELRLLYRGFKQHCPSGLATEEHICSIFGLLFPFGNPAPFARIVFNWLDVDRRGELPFHRYVAWLSQLARGDLQERLGWIFRLYDVGQDGDLTSEEVRQFLLSVYELQGVGCSRRAKAPQEHAAEVFRRMDAGGKGRVDFEDFQRYCTESDAIVEGLEVFDTCL</sequence>
<accession>A0A267EBN1</accession>
<gene>
    <name evidence="5" type="ORF">BOX15_Mlig010605g1</name>
</gene>
<dbReference type="PRINTS" id="PR00450">
    <property type="entry name" value="RECOVERIN"/>
</dbReference>
<evidence type="ECO:0000256" key="1">
    <source>
        <dbReference type="ARBA" id="ARBA00022723"/>
    </source>
</evidence>
<dbReference type="Proteomes" id="UP000215902">
    <property type="component" value="Unassembled WGS sequence"/>
</dbReference>
<organism evidence="5 6">
    <name type="scientific">Macrostomum lignano</name>
    <dbReference type="NCBI Taxonomy" id="282301"/>
    <lineage>
        <taxon>Eukaryota</taxon>
        <taxon>Metazoa</taxon>
        <taxon>Spiralia</taxon>
        <taxon>Lophotrochozoa</taxon>
        <taxon>Platyhelminthes</taxon>
        <taxon>Rhabditophora</taxon>
        <taxon>Macrostomorpha</taxon>
        <taxon>Macrostomida</taxon>
        <taxon>Macrostomidae</taxon>
        <taxon>Macrostomum</taxon>
    </lineage>
</organism>
<dbReference type="EMBL" id="NIVC01002312">
    <property type="protein sequence ID" value="PAA58983.1"/>
    <property type="molecule type" value="Genomic_DNA"/>
</dbReference>
<dbReference type="InterPro" id="IPR011992">
    <property type="entry name" value="EF-hand-dom_pair"/>
</dbReference>
<protein>
    <recommendedName>
        <fullName evidence="4">EF-hand domain-containing protein</fullName>
    </recommendedName>
</protein>
<evidence type="ECO:0000259" key="4">
    <source>
        <dbReference type="PROSITE" id="PS50222"/>
    </source>
</evidence>
<dbReference type="OrthoDB" id="191686at2759"/>
<dbReference type="PANTHER" id="PTHR23055">
    <property type="entry name" value="CALCIUM BINDING PROTEINS"/>
    <property type="match status" value="1"/>
</dbReference>
<evidence type="ECO:0000313" key="5">
    <source>
        <dbReference type="EMBL" id="PAA58983.1"/>
    </source>
</evidence>
<evidence type="ECO:0000256" key="3">
    <source>
        <dbReference type="SAM" id="MobiDB-lite"/>
    </source>
</evidence>
<reference evidence="5 6" key="1">
    <citation type="submission" date="2017-06" db="EMBL/GenBank/DDBJ databases">
        <title>A platform for efficient transgenesis in Macrostomum lignano, a flatworm model organism for stem cell research.</title>
        <authorList>
            <person name="Berezikov E."/>
        </authorList>
    </citation>
    <scope>NUCLEOTIDE SEQUENCE [LARGE SCALE GENOMIC DNA]</scope>
    <source>
        <strain evidence="5">DV1</strain>
        <tissue evidence="5">Whole organism</tissue>
    </source>
</reference>
<comment type="caution">
    <text evidence="5">The sequence shown here is derived from an EMBL/GenBank/DDBJ whole genome shotgun (WGS) entry which is preliminary data.</text>
</comment>
<dbReference type="PROSITE" id="PS50222">
    <property type="entry name" value="EF_HAND_2"/>
    <property type="match status" value="2"/>
</dbReference>
<dbReference type="Gene3D" id="1.10.238.10">
    <property type="entry name" value="EF-hand"/>
    <property type="match status" value="1"/>
</dbReference>
<dbReference type="SMART" id="SM00054">
    <property type="entry name" value="EFh"/>
    <property type="match status" value="2"/>
</dbReference>